<evidence type="ECO:0000313" key="4">
    <source>
        <dbReference type="Proteomes" id="UP000025756"/>
    </source>
</evidence>
<keyword evidence="1" id="KW-0732">Signal</keyword>
<gene>
    <name evidence="3" type="ORF">L490_5256</name>
</gene>
<dbReference type="PANTHER" id="PTHR35936:SF17">
    <property type="entry name" value="ARGININE-BINDING EXTRACELLULAR PROTEIN ARTP"/>
    <property type="match status" value="1"/>
</dbReference>
<keyword evidence="4" id="KW-1185">Reference proteome</keyword>
<dbReference type="SUPFAM" id="SSF53850">
    <property type="entry name" value="Periplasmic binding protein-like II"/>
    <property type="match status" value="1"/>
</dbReference>
<dbReference type="PANTHER" id="PTHR35936">
    <property type="entry name" value="MEMBRANE-BOUND LYTIC MUREIN TRANSGLYCOSYLASE F"/>
    <property type="match status" value="1"/>
</dbReference>
<comment type="caution">
    <text evidence="3">The sequence shown here is derived from an EMBL/GenBank/DDBJ whole genome shotgun (WGS) entry which is preliminary data.</text>
</comment>
<evidence type="ECO:0000313" key="3">
    <source>
        <dbReference type="EMBL" id="KCV38356.1"/>
    </source>
</evidence>
<dbReference type="RefSeq" id="WP_033447968.1">
    <property type="nucleotide sequence ID" value="NZ_JGWH01000011.1"/>
</dbReference>
<reference evidence="3 4" key="1">
    <citation type="submission" date="2014-03" db="EMBL/GenBank/DDBJ databases">
        <title>Genome sequence of Bordetella bronchiseptica.</title>
        <authorList>
            <person name="Harvill E."/>
            <person name="Goodfield L.L."/>
            <person name="Ivanov Y.V."/>
            <person name="Meyer J.A."/>
            <person name="Muse S.J."/>
            <person name="Jacobs N."/>
            <person name="Bendor L."/>
            <person name="Smallridge W.E."/>
            <person name="Brinkac L.M."/>
            <person name="Sanka R."/>
            <person name="Kim M."/>
            <person name="Losada L."/>
        </authorList>
    </citation>
    <scope>NUCLEOTIDE SEQUENCE [LARGE SCALE GENOMIC DNA]</scope>
    <source>
        <strain evidence="3 4">00-P-2796</strain>
    </source>
</reference>
<proteinExistence type="predicted"/>
<dbReference type="Pfam" id="PF00497">
    <property type="entry name" value="SBP_bac_3"/>
    <property type="match status" value="1"/>
</dbReference>
<dbReference type="Gene3D" id="3.40.190.10">
    <property type="entry name" value="Periplasmic binding protein-like II"/>
    <property type="match status" value="2"/>
</dbReference>
<evidence type="ECO:0000256" key="1">
    <source>
        <dbReference type="ARBA" id="ARBA00022729"/>
    </source>
</evidence>
<protein>
    <submittedName>
        <fullName evidence="3">ABC transporter, substrate-binding protein, family 3</fullName>
    </submittedName>
</protein>
<dbReference type="InterPro" id="IPR001638">
    <property type="entry name" value="Solute-binding_3/MltF_N"/>
</dbReference>
<organism evidence="3 4">
    <name type="scientific">Bordetella bronchiseptica 00-P-2796</name>
    <dbReference type="NCBI Taxonomy" id="1331199"/>
    <lineage>
        <taxon>Bacteria</taxon>
        <taxon>Pseudomonadati</taxon>
        <taxon>Pseudomonadota</taxon>
        <taxon>Betaproteobacteria</taxon>
        <taxon>Burkholderiales</taxon>
        <taxon>Alcaligenaceae</taxon>
        <taxon>Bordetella</taxon>
    </lineage>
</organism>
<name>A0ABR4RKS3_BORBO</name>
<dbReference type="EMBL" id="JGWH01000011">
    <property type="protein sequence ID" value="KCV38356.1"/>
    <property type="molecule type" value="Genomic_DNA"/>
</dbReference>
<sequence length="252" mass="26820">MNDLKSELAPRGTLRVGLNMSNFLLVSGSTADGVPTGIVPDLATAIADRIGVSIAWMPYDDAGLVADGAKGDVAEDAWDIAFMGAEPARASHIDFTAAYVEIEAACLVRSDSPIRALDQLDRPGVRIATATRAAYTLYLARTLRHAELVTADALEGSFRLFEERRLDALAGLKPRLLQDQARLPGSRLLERLAIIQQSIAVPAGRPAAFDFLRAYAEQIKVDGTVARLIARHGIGGLSVARPMPPLAAQPAG</sequence>
<feature type="domain" description="Solute-binding protein family 3/N-terminal" evidence="2">
    <location>
        <begin position="13"/>
        <end position="236"/>
    </location>
</feature>
<evidence type="ECO:0000259" key="2">
    <source>
        <dbReference type="SMART" id="SM00062"/>
    </source>
</evidence>
<dbReference type="Proteomes" id="UP000025756">
    <property type="component" value="Unassembled WGS sequence"/>
</dbReference>
<accession>A0ABR4RKS3</accession>
<dbReference type="SMART" id="SM00062">
    <property type="entry name" value="PBPb"/>
    <property type="match status" value="1"/>
</dbReference>